<evidence type="ECO:0000313" key="2">
    <source>
        <dbReference type="Proteomes" id="UP000026999"/>
    </source>
</evidence>
<dbReference type="KEGG" id="vg:19685833"/>
<dbReference type="EMBL" id="KJ804259">
    <property type="protein sequence ID" value="AIA64118.1"/>
    <property type="molecule type" value="Genomic_DNA"/>
</dbReference>
<dbReference type="GO" id="GO:0003676">
    <property type="term" value="F:nucleic acid binding"/>
    <property type="evidence" value="ECO:0007669"/>
    <property type="project" value="InterPro"/>
</dbReference>
<reference evidence="1 2" key="1">
    <citation type="journal article" date="2014" name="Genome Announc.">
        <title>Complete Genome Sequence of a Staphylococcus epidermidis Bacteriophage Isolated from the Anterior Nares of Humans.</title>
        <authorList>
            <person name="Aswani V.H."/>
            <person name="Tremblay D.M."/>
            <person name="Moineau S."/>
            <person name="Shukla S.K."/>
        </authorList>
    </citation>
    <scope>NUCLEOTIDE SEQUENCE [LARGE SCALE GENOMIC DNA]</scope>
</reference>
<evidence type="ECO:0000313" key="1">
    <source>
        <dbReference type="EMBL" id="AIA64118.1"/>
    </source>
</evidence>
<dbReference type="RefSeq" id="YP_009042597.1">
    <property type="nucleotide sequence ID" value="NC_024355.1"/>
</dbReference>
<proteinExistence type="predicted"/>
<dbReference type="InterPro" id="IPR012337">
    <property type="entry name" value="RNaseH-like_sf"/>
</dbReference>
<accession>A0A060AKY6</accession>
<keyword evidence="2" id="KW-1185">Reference proteome</keyword>
<sequence length="149" mass="17406">MSRLLVSDKKCEPIERIEKHINDILSIIDEYKPDIICKEGSIIGKSSTAKNVLYAHAILEYILYQKNIDIQDIHNATLKAYCKKYLINKCFYTKEELKQFNKKEIVAEFLKAYFSSDMPEIYTERGKLLDDVADAIALNVYYYENIYKG</sequence>
<organism evidence="1 2">
    <name type="scientific">Staphylococcus phage 6ec</name>
    <dbReference type="NCBI Taxonomy" id="1500386"/>
    <lineage>
        <taxon>Viruses</taxon>
        <taxon>Duplodnaviria</taxon>
        <taxon>Heunggongvirae</taxon>
        <taxon>Uroviricota</taxon>
        <taxon>Caudoviricetes</taxon>
        <taxon>Sextaecvirus</taxon>
        <taxon>Sextaecvirus sextaec</taxon>
    </lineage>
</organism>
<dbReference type="SUPFAM" id="SSF53098">
    <property type="entry name" value="Ribonuclease H-like"/>
    <property type="match status" value="1"/>
</dbReference>
<gene>
    <name evidence="1" type="ORF">PHAGE6E_92</name>
</gene>
<protein>
    <submittedName>
        <fullName evidence="1">Uncharacterized protein</fullName>
    </submittedName>
</protein>
<name>A0A060AKY6_9CAUD</name>
<dbReference type="Proteomes" id="UP000026999">
    <property type="component" value="Segment"/>
</dbReference>
<dbReference type="Gene3D" id="3.30.420.10">
    <property type="entry name" value="Ribonuclease H-like superfamily/Ribonuclease H"/>
    <property type="match status" value="1"/>
</dbReference>
<dbReference type="InterPro" id="IPR036397">
    <property type="entry name" value="RNaseH_sf"/>
</dbReference>
<dbReference type="OrthoDB" id="29106at10239"/>
<dbReference type="GeneID" id="19685833"/>